<reference evidence="1 2" key="1">
    <citation type="submission" date="2007-03" db="EMBL/GenBank/DDBJ databases">
        <authorList>
            <person name="Fulton L."/>
            <person name="Clifton S."/>
            <person name="Fulton B."/>
            <person name="Xu J."/>
            <person name="Minx P."/>
            <person name="Pepin K.H."/>
            <person name="Johnson M."/>
            <person name="Thiruvilangam P."/>
            <person name="Bhonagiri V."/>
            <person name="Nash W.E."/>
            <person name="Mardis E.R."/>
            <person name="Wilson R.K."/>
        </authorList>
    </citation>
    <scope>NUCLEOTIDE SEQUENCE [LARGE SCALE GENOMIC DNA]</scope>
    <source>
        <strain evidence="2">ATCC 8483 / DSM 1896 / JCM 5824 / BCRC 10623 / CCUG 4943 / NCTC 11153</strain>
    </source>
</reference>
<protein>
    <submittedName>
        <fullName evidence="1">Uncharacterized protein</fullName>
    </submittedName>
</protein>
<comment type="caution">
    <text evidence="1">The sequence shown here is derived from an EMBL/GenBank/DDBJ whole genome shotgun (WGS) entry which is preliminary data.</text>
</comment>
<reference evidence="2" key="2">
    <citation type="submission" date="2007-04" db="EMBL/GenBank/DDBJ databases">
        <title>Draft genome sequence of Bacteroides ovatus (ATCC 8483).</title>
        <authorList>
            <person name="Sudarsanam P."/>
            <person name="Ley R."/>
            <person name="Guruge J."/>
            <person name="Turnbaugh P.J."/>
            <person name="Mahowald M."/>
            <person name="Liep D."/>
            <person name="Gordon J."/>
        </authorList>
    </citation>
    <scope>NUCLEOTIDE SEQUENCE [LARGE SCALE GENOMIC DNA]</scope>
    <source>
        <strain evidence="2">ATCC 8483 / DSM 1896 / JCM 5824 / BCRC 10623 / CCUG 4943 / NCTC 11153</strain>
    </source>
</reference>
<evidence type="ECO:0000313" key="1">
    <source>
        <dbReference type="EMBL" id="EDO11634.1"/>
    </source>
</evidence>
<name>A0AAN3A7W0_BACO1</name>
<gene>
    <name evidence="1" type="ORF">BACOVA_02844</name>
</gene>
<sequence>MYICLPEITEEYDIKWMTGLLLTKCLMNGMHSLYILHIIL</sequence>
<evidence type="ECO:0000313" key="2">
    <source>
        <dbReference type="Proteomes" id="UP000005475"/>
    </source>
</evidence>
<dbReference type="Proteomes" id="UP000005475">
    <property type="component" value="Unassembled WGS sequence"/>
</dbReference>
<organism evidence="1 2">
    <name type="scientific">Bacteroides ovatus (strain ATCC 8483 / DSM 1896 / JCM 5824 / BCRC 10623 / CCUG 4943 / NCTC 11153)</name>
    <dbReference type="NCBI Taxonomy" id="411476"/>
    <lineage>
        <taxon>Bacteria</taxon>
        <taxon>Pseudomonadati</taxon>
        <taxon>Bacteroidota</taxon>
        <taxon>Bacteroidia</taxon>
        <taxon>Bacteroidales</taxon>
        <taxon>Bacteroidaceae</taxon>
        <taxon>Bacteroides</taxon>
    </lineage>
</organism>
<dbReference type="EMBL" id="AAXF02000049">
    <property type="protein sequence ID" value="EDO11634.1"/>
    <property type="molecule type" value="Genomic_DNA"/>
</dbReference>
<accession>A0AAN3A7W0</accession>
<dbReference type="AlphaFoldDB" id="A0AAN3A7W0"/>
<proteinExistence type="predicted"/>